<proteinExistence type="predicted"/>
<organism evidence="1 2">
    <name type="scientific">Paraflavisolibacter caeni</name>
    <dbReference type="NCBI Taxonomy" id="2982496"/>
    <lineage>
        <taxon>Bacteria</taxon>
        <taxon>Pseudomonadati</taxon>
        <taxon>Bacteroidota</taxon>
        <taxon>Chitinophagia</taxon>
        <taxon>Chitinophagales</taxon>
        <taxon>Chitinophagaceae</taxon>
        <taxon>Paraflavisolibacter</taxon>
    </lineage>
</organism>
<keyword evidence="2" id="KW-1185">Reference proteome</keyword>
<dbReference type="Proteomes" id="UP001155483">
    <property type="component" value="Unassembled WGS sequence"/>
</dbReference>
<dbReference type="EMBL" id="JAOTIF010000001">
    <property type="protein sequence ID" value="MCU7547815.1"/>
    <property type="molecule type" value="Genomic_DNA"/>
</dbReference>
<protein>
    <submittedName>
        <fullName evidence="1">Gliding motility lipoprotein GldH</fullName>
    </submittedName>
</protein>
<dbReference type="RefSeq" id="WP_279295260.1">
    <property type="nucleotide sequence ID" value="NZ_JAOTIF010000001.1"/>
</dbReference>
<name>A0A9X2XSE6_9BACT</name>
<dbReference type="InterPro" id="IPR020018">
    <property type="entry name" value="Motility-assoc_lipoprot_GldH"/>
</dbReference>
<reference evidence="1" key="1">
    <citation type="submission" date="2022-09" db="EMBL/GenBank/DDBJ databases">
        <authorList>
            <person name="Yuan C."/>
            <person name="Ke Z."/>
        </authorList>
    </citation>
    <scope>NUCLEOTIDE SEQUENCE</scope>
    <source>
        <strain evidence="1">LB-8</strain>
    </source>
</reference>
<accession>A0A9X2XSE6</accession>
<reference evidence="1" key="2">
    <citation type="submission" date="2023-04" db="EMBL/GenBank/DDBJ databases">
        <title>Paracnuella aquatica gen. nov., sp. nov., a member of the family Chitinophagaceae isolated from a hot spring.</title>
        <authorList>
            <person name="Wang C."/>
        </authorList>
    </citation>
    <scope>NUCLEOTIDE SEQUENCE</scope>
    <source>
        <strain evidence="1">LB-8</strain>
    </source>
</reference>
<comment type="caution">
    <text evidence="1">The sequence shown here is derived from an EMBL/GenBank/DDBJ whole genome shotgun (WGS) entry which is preliminary data.</text>
</comment>
<dbReference type="PROSITE" id="PS51257">
    <property type="entry name" value="PROKAR_LIPOPROTEIN"/>
    <property type="match status" value="1"/>
</dbReference>
<evidence type="ECO:0000313" key="1">
    <source>
        <dbReference type="EMBL" id="MCU7547815.1"/>
    </source>
</evidence>
<evidence type="ECO:0000313" key="2">
    <source>
        <dbReference type="Proteomes" id="UP001155483"/>
    </source>
</evidence>
<keyword evidence="1" id="KW-0449">Lipoprotein</keyword>
<sequence>MKKERKLYFTLYTLLLSCLLLSSCSKIDLYEKVSNMPRHEWKSSYKPKFEFAISDTLSPYQLYLIFRHNEKYNYNNLWLNLYVQAPGKKSEKFTLELPLATNEKGWMASGMDDLYEHRIPITLDPEKVNFYKAGNYTFILENIMREEPLQNVMGVGIRMEKKAQ</sequence>
<dbReference type="Pfam" id="PF14109">
    <property type="entry name" value="GldH_lipo"/>
    <property type="match status" value="1"/>
</dbReference>
<gene>
    <name evidence="1" type="ORF">OCK74_01755</name>
</gene>
<dbReference type="NCBIfam" id="TIGR03511">
    <property type="entry name" value="GldH_lipo"/>
    <property type="match status" value="1"/>
</dbReference>
<dbReference type="AlphaFoldDB" id="A0A9X2XSE6"/>